<name>A0A840EHJ9_9BACT</name>
<dbReference type="EMBL" id="JANUBB010000004">
    <property type="protein sequence ID" value="MCS3951238.1"/>
    <property type="molecule type" value="Genomic_DNA"/>
</dbReference>
<feature type="transmembrane region" description="Helical" evidence="16">
    <location>
        <begin position="158"/>
        <end position="179"/>
    </location>
</feature>
<dbReference type="Proteomes" id="UP001155110">
    <property type="component" value="Unassembled WGS sequence"/>
</dbReference>
<dbReference type="EC" id="2.7.8.5" evidence="4"/>
<evidence type="ECO:0000256" key="14">
    <source>
        <dbReference type="ARBA" id="ARBA00048586"/>
    </source>
</evidence>
<keyword evidence="6" id="KW-0444">Lipid biosynthesis</keyword>
<protein>
    <recommendedName>
        <fullName evidence="5">CDP-diacylglycerol--glycerol-3-phosphate 3-phosphatidyltransferase</fullName>
        <ecNumber evidence="4">2.7.8.5</ecNumber>
    </recommendedName>
</protein>
<comment type="subcellular location">
    <subcellularLocation>
        <location evidence="1">Membrane</location>
        <topology evidence="1">Multi-pass membrane protein</topology>
    </subcellularLocation>
</comment>
<evidence type="ECO:0000256" key="10">
    <source>
        <dbReference type="ARBA" id="ARBA00023098"/>
    </source>
</evidence>
<evidence type="ECO:0000256" key="3">
    <source>
        <dbReference type="ARBA" id="ARBA00010441"/>
    </source>
</evidence>
<evidence type="ECO:0000256" key="8">
    <source>
        <dbReference type="ARBA" id="ARBA00022692"/>
    </source>
</evidence>
<evidence type="ECO:0000256" key="1">
    <source>
        <dbReference type="ARBA" id="ARBA00004141"/>
    </source>
</evidence>
<dbReference type="Proteomes" id="UP001155144">
    <property type="component" value="Unassembled WGS sequence"/>
</dbReference>
<dbReference type="RefSeq" id="WP_011404899.1">
    <property type="nucleotide sequence ID" value="NZ_CALTRY010000011.1"/>
</dbReference>
<sequence>MSFVPSLPNLGRFWTAANALSLCRLALVVPITVFLWRDGPLGWLLGLVILVILTDWFDGRIARWTHSVSDWGKVIDPVADKFAAIMTVTALTFRPADPHLPLWFFGLVVGRDVAILLGGMAIARRSGQIVMSAWAGKAASLWLALTILSVILRADPPVFRVCLWMATGLFVFSFLLYVVRYLQATRNAEGATPDSVPQGP</sequence>
<evidence type="ECO:0000256" key="16">
    <source>
        <dbReference type="SAM" id="Phobius"/>
    </source>
</evidence>
<dbReference type="PROSITE" id="PS00379">
    <property type="entry name" value="CDP_ALCOHOL_P_TRANSF"/>
    <property type="match status" value="1"/>
</dbReference>
<evidence type="ECO:0000313" key="20">
    <source>
        <dbReference type="Proteomes" id="UP001155144"/>
    </source>
</evidence>
<dbReference type="InterPro" id="IPR004570">
    <property type="entry name" value="Phosphatidylglycerol_P_synth"/>
</dbReference>
<dbReference type="GO" id="GO:0008444">
    <property type="term" value="F:CDP-diacylglycerol-glycerol-3-phosphate 3-phosphatidyltransferase activity"/>
    <property type="evidence" value="ECO:0007669"/>
    <property type="project" value="UniProtKB-EC"/>
</dbReference>
<gene>
    <name evidence="18" type="ORF">GGP45_000198</name>
    <name evidence="17" type="ORF">GGP83_001180</name>
    <name evidence="19" type="ORF">GGP99_001320</name>
</gene>
<keyword evidence="8 16" id="KW-0812">Transmembrane</keyword>
<dbReference type="EMBL" id="JANUBL010000001">
    <property type="protein sequence ID" value="MCS4119880.1"/>
    <property type="molecule type" value="Genomic_DNA"/>
</dbReference>
<comment type="catalytic activity">
    <reaction evidence="14">
        <text>a CDP-1,2-diacyl-sn-glycerol + sn-glycerol 3-phosphate = a 1,2-diacyl-sn-glycero-3-phospho-(1'-sn-glycero-3'-phosphate) + CMP + H(+)</text>
        <dbReference type="Rhea" id="RHEA:12593"/>
        <dbReference type="ChEBI" id="CHEBI:15378"/>
        <dbReference type="ChEBI" id="CHEBI:57597"/>
        <dbReference type="ChEBI" id="CHEBI:58332"/>
        <dbReference type="ChEBI" id="CHEBI:60110"/>
        <dbReference type="ChEBI" id="CHEBI:60377"/>
        <dbReference type="EC" id="2.7.8.5"/>
    </reaction>
</comment>
<dbReference type="OMA" id="WAFAGWG"/>
<feature type="transmembrane region" description="Helical" evidence="16">
    <location>
        <begin position="134"/>
        <end position="152"/>
    </location>
</feature>
<proteinExistence type="inferred from homology"/>
<evidence type="ECO:0000256" key="9">
    <source>
        <dbReference type="ARBA" id="ARBA00022989"/>
    </source>
</evidence>
<evidence type="ECO:0000256" key="7">
    <source>
        <dbReference type="ARBA" id="ARBA00022679"/>
    </source>
</evidence>
<keyword evidence="9 16" id="KW-1133">Transmembrane helix</keyword>
<evidence type="ECO:0000313" key="17">
    <source>
        <dbReference type="EMBL" id="MCS3951238.1"/>
    </source>
</evidence>
<dbReference type="InterPro" id="IPR048254">
    <property type="entry name" value="CDP_ALCOHOL_P_TRANSF_CS"/>
</dbReference>
<keyword evidence="10" id="KW-0443">Lipid metabolism</keyword>
<dbReference type="Pfam" id="PF01066">
    <property type="entry name" value="CDP-OH_P_transf"/>
    <property type="match status" value="1"/>
</dbReference>
<accession>A0A840EHJ9</accession>
<evidence type="ECO:0000313" key="19">
    <source>
        <dbReference type="EMBL" id="MCS4157361.1"/>
    </source>
</evidence>
<dbReference type="EMBL" id="JANTZM010000005">
    <property type="protein sequence ID" value="MCS4157361.1"/>
    <property type="molecule type" value="Genomic_DNA"/>
</dbReference>
<dbReference type="PANTHER" id="PTHR14269:SF62">
    <property type="entry name" value="CDP-DIACYLGLYCEROL--GLYCEROL-3-PHOSPHATE 3-PHOSPHATIDYLTRANSFERASE 1, CHLOROPLASTIC"/>
    <property type="match status" value="1"/>
</dbReference>
<evidence type="ECO:0000256" key="6">
    <source>
        <dbReference type="ARBA" id="ARBA00022516"/>
    </source>
</evidence>
<evidence type="ECO:0000256" key="4">
    <source>
        <dbReference type="ARBA" id="ARBA00013170"/>
    </source>
</evidence>
<dbReference type="GO" id="GO:0016020">
    <property type="term" value="C:membrane"/>
    <property type="evidence" value="ECO:0007669"/>
    <property type="project" value="UniProtKB-SubCell"/>
</dbReference>
<comment type="pathway">
    <text evidence="2">Phospholipid metabolism; phosphatidylglycerol biosynthesis; phosphatidylglycerol from CDP-diacylglycerol: step 1/2.</text>
</comment>
<comment type="similarity">
    <text evidence="3 15">Belongs to the CDP-alcohol phosphatidyltransferase class-I family.</text>
</comment>
<evidence type="ECO:0000256" key="15">
    <source>
        <dbReference type="RuleBase" id="RU003750"/>
    </source>
</evidence>
<evidence type="ECO:0000256" key="13">
    <source>
        <dbReference type="ARBA" id="ARBA00023264"/>
    </source>
</evidence>
<keyword evidence="11 16" id="KW-0472">Membrane</keyword>
<feature type="transmembrane region" description="Helical" evidence="16">
    <location>
        <begin position="102"/>
        <end position="122"/>
    </location>
</feature>
<dbReference type="GO" id="GO:0046474">
    <property type="term" value="P:glycerophospholipid biosynthetic process"/>
    <property type="evidence" value="ECO:0007669"/>
    <property type="project" value="TreeGrafter"/>
</dbReference>
<feature type="transmembrane region" description="Helical" evidence="16">
    <location>
        <begin position="41"/>
        <end position="57"/>
    </location>
</feature>
<dbReference type="AlphaFoldDB" id="A0A840EHJ9"/>
<evidence type="ECO:0000256" key="11">
    <source>
        <dbReference type="ARBA" id="ARBA00023136"/>
    </source>
</evidence>
<evidence type="ECO:0000256" key="2">
    <source>
        <dbReference type="ARBA" id="ARBA00005042"/>
    </source>
</evidence>
<dbReference type="InterPro" id="IPR043130">
    <property type="entry name" value="CDP-OH_PTrfase_TM_dom"/>
</dbReference>
<evidence type="ECO:0000256" key="5">
    <source>
        <dbReference type="ARBA" id="ARBA00014944"/>
    </source>
</evidence>
<evidence type="ECO:0000256" key="12">
    <source>
        <dbReference type="ARBA" id="ARBA00023209"/>
    </source>
</evidence>
<dbReference type="InterPro" id="IPR050324">
    <property type="entry name" value="CDP-alcohol_PTase-I"/>
</dbReference>
<dbReference type="PIRSF" id="PIRSF000847">
    <property type="entry name" value="Phos_ph_gly_syn"/>
    <property type="match status" value="1"/>
</dbReference>
<dbReference type="PANTHER" id="PTHR14269">
    <property type="entry name" value="CDP-DIACYLGLYCEROL--GLYCEROL-3-PHOSPHATE 3-PHOSPHATIDYLTRANSFERASE-RELATED"/>
    <property type="match status" value="1"/>
</dbReference>
<dbReference type="Proteomes" id="UP001155010">
    <property type="component" value="Unassembled WGS sequence"/>
</dbReference>
<dbReference type="Gene3D" id="1.20.120.1760">
    <property type="match status" value="1"/>
</dbReference>
<comment type="caution">
    <text evidence="18">The sequence shown here is derived from an EMBL/GenBank/DDBJ whole genome shotgun (WGS) entry which is preliminary data.</text>
</comment>
<keyword evidence="13" id="KW-1208">Phospholipid metabolism</keyword>
<evidence type="ECO:0000313" key="18">
    <source>
        <dbReference type="EMBL" id="MCS4119880.1"/>
    </source>
</evidence>
<reference evidence="18" key="1">
    <citation type="submission" date="2022-08" db="EMBL/GenBank/DDBJ databases">
        <title>Genomic Encyclopedia of Type Strains, Phase V (KMG-V): Genome sequencing to study the core and pangenomes of soil and plant-associated prokaryotes.</title>
        <authorList>
            <person name="Whitman W."/>
        </authorList>
    </citation>
    <scope>NUCLEOTIDE SEQUENCE</scope>
    <source>
        <strain evidence="17">SP2017</strain>
        <strain evidence="19">SP3002</strain>
        <strain evidence="18">SP3026</strain>
    </source>
</reference>
<feature type="transmembrane region" description="Helical" evidence="16">
    <location>
        <begin position="12"/>
        <end position="35"/>
    </location>
</feature>
<dbReference type="InterPro" id="IPR000462">
    <property type="entry name" value="CDP-OH_P_trans"/>
</dbReference>
<keyword evidence="7 15" id="KW-0808">Transferase</keyword>
<organism evidence="18 20">
    <name type="scientific">Salinibacter ruber</name>
    <dbReference type="NCBI Taxonomy" id="146919"/>
    <lineage>
        <taxon>Bacteria</taxon>
        <taxon>Pseudomonadati</taxon>
        <taxon>Rhodothermota</taxon>
        <taxon>Rhodothermia</taxon>
        <taxon>Rhodothermales</taxon>
        <taxon>Salinibacteraceae</taxon>
        <taxon>Salinibacter</taxon>
    </lineage>
</organism>
<keyword evidence="12" id="KW-0594">Phospholipid biosynthesis</keyword>